<dbReference type="Proteomes" id="UP000652761">
    <property type="component" value="Unassembled WGS sequence"/>
</dbReference>
<protein>
    <submittedName>
        <fullName evidence="2">Uncharacterized protein</fullName>
    </submittedName>
</protein>
<proteinExistence type="predicted"/>
<feature type="region of interest" description="Disordered" evidence="1">
    <location>
        <begin position="1"/>
        <end position="20"/>
    </location>
</feature>
<dbReference type="EMBL" id="NMUH01000923">
    <property type="protein sequence ID" value="MQL86742.1"/>
    <property type="molecule type" value="Genomic_DNA"/>
</dbReference>
<keyword evidence="3" id="KW-1185">Reference proteome</keyword>
<evidence type="ECO:0000313" key="2">
    <source>
        <dbReference type="EMBL" id="MQL86742.1"/>
    </source>
</evidence>
<evidence type="ECO:0000313" key="3">
    <source>
        <dbReference type="Proteomes" id="UP000652761"/>
    </source>
</evidence>
<comment type="caution">
    <text evidence="2">The sequence shown here is derived from an EMBL/GenBank/DDBJ whole genome shotgun (WGS) entry which is preliminary data.</text>
</comment>
<reference evidence="2" key="1">
    <citation type="submission" date="2017-07" db="EMBL/GenBank/DDBJ databases">
        <title>Taro Niue Genome Assembly and Annotation.</title>
        <authorList>
            <person name="Atibalentja N."/>
            <person name="Keating K."/>
            <person name="Fields C.J."/>
        </authorList>
    </citation>
    <scope>NUCLEOTIDE SEQUENCE</scope>
    <source>
        <strain evidence="2">Niue_2</strain>
        <tissue evidence="2">Leaf</tissue>
    </source>
</reference>
<organism evidence="2 3">
    <name type="scientific">Colocasia esculenta</name>
    <name type="common">Wild taro</name>
    <name type="synonym">Arum esculentum</name>
    <dbReference type="NCBI Taxonomy" id="4460"/>
    <lineage>
        <taxon>Eukaryota</taxon>
        <taxon>Viridiplantae</taxon>
        <taxon>Streptophyta</taxon>
        <taxon>Embryophyta</taxon>
        <taxon>Tracheophyta</taxon>
        <taxon>Spermatophyta</taxon>
        <taxon>Magnoliopsida</taxon>
        <taxon>Liliopsida</taxon>
        <taxon>Araceae</taxon>
        <taxon>Aroideae</taxon>
        <taxon>Colocasieae</taxon>
        <taxon>Colocasia</taxon>
    </lineage>
</organism>
<name>A0A843UKP2_COLES</name>
<sequence>MHEIRAEREREREGRGERDGREGGKYNIFLHLVNVNHGCLKGWGIYSFKDALLQSSWSRLRRPLHACSLSPSLSNLASSTASVLAATLAGRPLQLRPSNRGADLNICRFQPPATAAGGSRIPLRQDTPTD</sequence>
<accession>A0A843UKP2</accession>
<gene>
    <name evidence="2" type="ORF">Taro_019276</name>
</gene>
<evidence type="ECO:0000256" key="1">
    <source>
        <dbReference type="SAM" id="MobiDB-lite"/>
    </source>
</evidence>
<dbReference type="AlphaFoldDB" id="A0A843UKP2"/>